<dbReference type="eggNOG" id="COG3344">
    <property type="taxonomic scope" value="Bacteria"/>
</dbReference>
<accession>D6TC11</accession>
<dbReference type="InterPro" id="IPR051083">
    <property type="entry name" value="GrpII_Intron_Splice-Mob/Def"/>
</dbReference>
<evidence type="ECO:0000313" key="2">
    <source>
        <dbReference type="EMBL" id="EFH88047.1"/>
    </source>
</evidence>
<dbReference type="PANTHER" id="PTHR34047:SF8">
    <property type="entry name" value="PROTEIN YKFC"/>
    <property type="match status" value="1"/>
</dbReference>
<organism evidence="2 3">
    <name type="scientific">Ktedonobacter racemifer DSM 44963</name>
    <dbReference type="NCBI Taxonomy" id="485913"/>
    <lineage>
        <taxon>Bacteria</taxon>
        <taxon>Bacillati</taxon>
        <taxon>Chloroflexota</taxon>
        <taxon>Ktedonobacteria</taxon>
        <taxon>Ktedonobacterales</taxon>
        <taxon>Ktedonobacteraceae</taxon>
        <taxon>Ktedonobacter</taxon>
    </lineage>
</organism>
<dbReference type="STRING" id="485913.Krac_9421"/>
<dbReference type="AlphaFoldDB" id="D6TC11"/>
<dbReference type="OrthoDB" id="140258at2"/>
<protein>
    <recommendedName>
        <fullName evidence="1">Reverse transcriptase N-terminal domain-containing protein</fullName>
    </recommendedName>
</protein>
<gene>
    <name evidence="2" type="ORF">Krac_9421</name>
</gene>
<feature type="domain" description="Reverse transcriptase N-terminal" evidence="1">
    <location>
        <begin position="17"/>
        <end position="98"/>
    </location>
</feature>
<evidence type="ECO:0000259" key="1">
    <source>
        <dbReference type="Pfam" id="PF13655"/>
    </source>
</evidence>
<comment type="caution">
    <text evidence="2">The sequence shown here is derived from an EMBL/GenBank/DDBJ whole genome shotgun (WGS) entry which is preliminary data.</text>
</comment>
<dbReference type="Pfam" id="PF13655">
    <property type="entry name" value="RVT_N"/>
    <property type="match status" value="1"/>
</dbReference>
<dbReference type="InParanoid" id="D6TC11"/>
<dbReference type="EMBL" id="ADVG01000001">
    <property type="protein sequence ID" value="EFH88047.1"/>
    <property type="molecule type" value="Genomic_DNA"/>
</dbReference>
<evidence type="ECO:0000313" key="3">
    <source>
        <dbReference type="Proteomes" id="UP000004508"/>
    </source>
</evidence>
<proteinExistence type="predicted"/>
<dbReference type="InterPro" id="IPR025960">
    <property type="entry name" value="RVT_N"/>
</dbReference>
<keyword evidence="3" id="KW-1185">Reference proteome</keyword>
<dbReference type="Proteomes" id="UP000004508">
    <property type="component" value="Unassembled WGS sequence"/>
</dbReference>
<dbReference type="PANTHER" id="PTHR34047">
    <property type="entry name" value="NUCLEAR INTRON MATURASE 1, MITOCHONDRIAL-RELATED"/>
    <property type="match status" value="1"/>
</dbReference>
<name>D6TC11_KTERA</name>
<reference evidence="2 3" key="1">
    <citation type="journal article" date="2011" name="Stand. Genomic Sci.">
        <title>Non-contiguous finished genome sequence and contextual data of the filamentous soil bacterium Ktedonobacter racemifer type strain (SOSP1-21).</title>
        <authorList>
            <person name="Chang Y.J."/>
            <person name="Land M."/>
            <person name="Hauser L."/>
            <person name="Chertkov O."/>
            <person name="Del Rio T.G."/>
            <person name="Nolan M."/>
            <person name="Copeland A."/>
            <person name="Tice H."/>
            <person name="Cheng J.F."/>
            <person name="Lucas S."/>
            <person name="Han C."/>
            <person name="Goodwin L."/>
            <person name="Pitluck S."/>
            <person name="Ivanova N."/>
            <person name="Ovchinikova G."/>
            <person name="Pati A."/>
            <person name="Chen A."/>
            <person name="Palaniappan K."/>
            <person name="Mavromatis K."/>
            <person name="Liolios K."/>
            <person name="Brettin T."/>
            <person name="Fiebig A."/>
            <person name="Rohde M."/>
            <person name="Abt B."/>
            <person name="Goker M."/>
            <person name="Detter J.C."/>
            <person name="Woyke T."/>
            <person name="Bristow J."/>
            <person name="Eisen J.A."/>
            <person name="Markowitz V."/>
            <person name="Hugenholtz P."/>
            <person name="Kyrpides N.C."/>
            <person name="Klenk H.P."/>
            <person name="Lapidus A."/>
        </authorList>
    </citation>
    <scope>NUCLEOTIDE SEQUENCE [LARGE SCALE GENOMIC DNA]</scope>
    <source>
        <strain evidence="3">DSM 44963</strain>
    </source>
</reference>
<sequence>MTANTFAGAASHNEVKWRQINWTAVHRNVRRLQARIVKATQEGKRGKVKALQRLLTHSFSGKALAVRRVTENQGKNTPGVDKDIWNAPEKKAKAIQSLKQRGYHPQPLKRVYIPKSNNKLRPLSIPIRAAHCLSFQAMFGISCVLLLVDQIFRSTIIVLLYHRLLPPLSLVPLPLPLDGLA</sequence>